<dbReference type="EMBL" id="MCGO01000030">
    <property type="protein sequence ID" value="ORY41924.1"/>
    <property type="molecule type" value="Genomic_DNA"/>
</dbReference>
<dbReference type="PANTHER" id="PTHR14030:SF27">
    <property type="match status" value="1"/>
</dbReference>
<evidence type="ECO:0000313" key="2">
    <source>
        <dbReference type="EMBL" id="ORY41924.1"/>
    </source>
</evidence>
<name>A0A1Y2C4V9_9FUNG</name>
<dbReference type="STRING" id="329046.A0A1Y2C4V9"/>
<dbReference type="PANTHER" id="PTHR14030">
    <property type="entry name" value="MITOTIC CHECKPOINT SERINE/THREONINE-PROTEIN KINASE BUB1"/>
    <property type="match status" value="1"/>
</dbReference>
<feature type="compositionally biased region" description="Low complexity" evidence="1">
    <location>
        <begin position="33"/>
        <end position="49"/>
    </location>
</feature>
<feature type="region of interest" description="Disordered" evidence="1">
    <location>
        <begin position="1"/>
        <end position="99"/>
    </location>
</feature>
<feature type="region of interest" description="Disordered" evidence="1">
    <location>
        <begin position="165"/>
        <end position="257"/>
    </location>
</feature>
<evidence type="ECO:0000256" key="1">
    <source>
        <dbReference type="SAM" id="MobiDB-lite"/>
    </source>
</evidence>
<dbReference type="GO" id="GO:0000776">
    <property type="term" value="C:kinetochore"/>
    <property type="evidence" value="ECO:0007669"/>
    <property type="project" value="UniProtKB-ARBA"/>
</dbReference>
<feature type="compositionally biased region" description="Polar residues" evidence="1">
    <location>
        <begin position="68"/>
        <end position="83"/>
    </location>
</feature>
<feature type="compositionally biased region" description="Acidic residues" evidence="1">
    <location>
        <begin position="50"/>
        <end position="59"/>
    </location>
</feature>
<dbReference type="Proteomes" id="UP000193642">
    <property type="component" value="Unassembled WGS sequence"/>
</dbReference>
<dbReference type="InterPro" id="IPR015661">
    <property type="entry name" value="Bub1/Mad3"/>
</dbReference>
<feature type="compositionally biased region" description="Acidic residues" evidence="1">
    <location>
        <begin position="488"/>
        <end position="509"/>
    </location>
</feature>
<dbReference type="InterPro" id="IPR011009">
    <property type="entry name" value="Kinase-like_dom_sf"/>
</dbReference>
<accession>A0A1Y2C4V9</accession>
<feature type="compositionally biased region" description="Low complexity" evidence="1">
    <location>
        <begin position="218"/>
        <end position="236"/>
    </location>
</feature>
<protein>
    <recommendedName>
        <fullName evidence="4">Protein kinase domain-containing protein</fullName>
    </recommendedName>
</protein>
<dbReference type="AlphaFoldDB" id="A0A1Y2C4V9"/>
<proteinExistence type="predicted"/>
<gene>
    <name evidence="2" type="ORF">BCR33DRAFT_851944</name>
</gene>
<evidence type="ECO:0000313" key="3">
    <source>
        <dbReference type="Proteomes" id="UP000193642"/>
    </source>
</evidence>
<dbReference type="Gene3D" id="1.10.510.10">
    <property type="entry name" value="Transferase(Phosphotransferase) domain 1"/>
    <property type="match status" value="1"/>
</dbReference>
<feature type="compositionally biased region" description="Polar residues" evidence="1">
    <location>
        <begin position="1"/>
        <end position="23"/>
    </location>
</feature>
<reference evidence="2 3" key="1">
    <citation type="submission" date="2016-07" db="EMBL/GenBank/DDBJ databases">
        <title>Pervasive Adenine N6-methylation of Active Genes in Fungi.</title>
        <authorList>
            <consortium name="DOE Joint Genome Institute"/>
            <person name="Mondo S.J."/>
            <person name="Dannebaum R.O."/>
            <person name="Kuo R.C."/>
            <person name="Labutti K."/>
            <person name="Haridas S."/>
            <person name="Kuo A."/>
            <person name="Salamov A."/>
            <person name="Ahrendt S.R."/>
            <person name="Lipzen A."/>
            <person name="Sullivan W."/>
            <person name="Andreopoulos W.B."/>
            <person name="Clum A."/>
            <person name="Lindquist E."/>
            <person name="Daum C."/>
            <person name="Ramamoorthy G.K."/>
            <person name="Gryganskyi A."/>
            <person name="Culley D."/>
            <person name="Magnuson J.K."/>
            <person name="James T.Y."/>
            <person name="O'Malley M.A."/>
            <person name="Stajich J.E."/>
            <person name="Spatafora J.W."/>
            <person name="Visel A."/>
            <person name="Grigoriev I.V."/>
        </authorList>
    </citation>
    <scope>NUCLEOTIDE SEQUENCE [LARGE SCALE GENOMIC DNA]</scope>
    <source>
        <strain evidence="2 3">JEL800</strain>
    </source>
</reference>
<feature type="compositionally biased region" description="Polar residues" evidence="1">
    <location>
        <begin position="237"/>
        <end position="254"/>
    </location>
</feature>
<evidence type="ECO:0008006" key="4">
    <source>
        <dbReference type="Google" id="ProtNLM"/>
    </source>
</evidence>
<dbReference type="OrthoDB" id="2134987at2759"/>
<organism evidence="2 3">
    <name type="scientific">Rhizoclosmatium globosum</name>
    <dbReference type="NCBI Taxonomy" id="329046"/>
    <lineage>
        <taxon>Eukaryota</taxon>
        <taxon>Fungi</taxon>
        <taxon>Fungi incertae sedis</taxon>
        <taxon>Chytridiomycota</taxon>
        <taxon>Chytridiomycota incertae sedis</taxon>
        <taxon>Chytridiomycetes</taxon>
        <taxon>Chytridiales</taxon>
        <taxon>Chytriomycetaceae</taxon>
        <taxon>Rhizoclosmatium</taxon>
    </lineage>
</organism>
<sequence length="1067" mass="117509">MPSIVTNEPKSTPVNPITLTQQLVPPVHDKSDSNPFSSSASSSSPQAFDSSDEDEDAEADRELERLTKLNTMGNKALTPSSEPVSRKHSKVQDDEEFEGDKVVAVKTGLDNKPEWYEIESDETISRRVIQPQASGLKSLGIFVDDENAPQQSASAAAPTAKFSIFQDENSSAEPVKKVRKPLGAKEIPAPKPSTPVVDVQSPFFHDATAPSHPKPLQSSPSIPSATRAAAAAATSTHNPTKSKPISHSTPYHDNSLSEEDSLLIHPQQLQEKIKTHTLFQPPYQPPRHHNPSHTAMTPITETSFEYTAMSTIASVRYDDDFTGIGRASGVLRESIVRTVLPKRGTREMQIARDGEEEDEDEDGDGEVLSSISLAKSKADENEDIEITNPCNPHSEKLRQHFMTTSDMPVEKMKGYLNLNKMANGPKIGSLLDDALERVPGGGIFEIQFNPQMYVRFRVCKKLVGSTPTNATYVARQLKTGMFAKRPTEDEEQELEDDDEENDEEDEDEGQSSVKRQFLLQVSNPPSSWSFYVLETLRFRLPERHSSLSQRRHHATSSVTSKHSYGLGAASSQKEGGIEELLTCFWAIELLRTVESIHMSGFLHGSISPLSILIRLGRVKTMTGADGFWDPHEGVDLFAFPEDQRFLFEKTGARGCWEVMNGVACKYEVDWFGVAEVVHWMLFGKELAVIYEENGDGGRPIGRVGSQWKRYWQVEMWERLFDVLLNLEKASFSVPSNIGGKDEEFADFAREFPPALLIRGGKHQKMSAAILQSLVYPTNNACDTGALRFASLQLRSNATDCTNAAAKQATCSSDTSAWELYDSTLAYARIDYFSDTGCKNQTFAFYTVMNECYYVRPDLSGLFTVDSQNKLHWDFYTGGSCTGEALQQFQTFNTTTKCDSSDNTIANFLDPTGSYTYSVQILGPKTPTPKANITANPEYNKVYTKEVYTALNAIVLQDPQDDVLNKWLFAVIGKCDAGVGHPVDPACFCKYSEEWKAARGACKDVDAVYKNNNTDCLAIDAGYAACNVYAATSGVQSAAPTNVGSVYSGAQATGVVGLTVLAIAALLL</sequence>
<comment type="caution">
    <text evidence="2">The sequence shown here is derived from an EMBL/GenBank/DDBJ whole genome shotgun (WGS) entry which is preliminary data.</text>
</comment>
<dbReference type="SUPFAM" id="SSF56112">
    <property type="entry name" value="Protein kinase-like (PK-like)"/>
    <property type="match status" value="1"/>
</dbReference>
<keyword evidence="3" id="KW-1185">Reference proteome</keyword>
<feature type="region of interest" description="Disordered" evidence="1">
    <location>
        <begin position="482"/>
        <end position="516"/>
    </location>
</feature>
<dbReference type="GO" id="GO:0007094">
    <property type="term" value="P:mitotic spindle assembly checkpoint signaling"/>
    <property type="evidence" value="ECO:0007669"/>
    <property type="project" value="InterPro"/>
</dbReference>